<dbReference type="RefSeq" id="XP_001831224.2">
    <property type="nucleotide sequence ID" value="XM_001831172.2"/>
</dbReference>
<keyword evidence="3" id="KW-1185">Reference proteome</keyword>
<evidence type="ECO:0000313" key="2">
    <source>
        <dbReference type="EMBL" id="EAU90387.2"/>
    </source>
</evidence>
<dbReference type="KEGG" id="cci:CC1G_00771"/>
<dbReference type="STRING" id="240176.A8N8P6"/>
<dbReference type="InParanoid" id="A8N8P6"/>
<protein>
    <submittedName>
        <fullName evidence="2">Uncharacterized protein</fullName>
    </submittedName>
</protein>
<dbReference type="VEuPathDB" id="FungiDB:CC1G_00771"/>
<evidence type="ECO:0000256" key="1">
    <source>
        <dbReference type="SAM" id="MobiDB-lite"/>
    </source>
</evidence>
<dbReference type="GeneID" id="6007688"/>
<feature type="compositionally biased region" description="Basic and acidic residues" evidence="1">
    <location>
        <begin position="33"/>
        <end position="42"/>
    </location>
</feature>
<feature type="compositionally biased region" description="Basic and acidic residues" evidence="1">
    <location>
        <begin position="16"/>
        <end position="26"/>
    </location>
</feature>
<sequence>MSAEPQLAAGDAPSVEEPKLNTEAKPGENGAAHPDEPALDEKEKEEEQEQDGEGDDGEDSDAYDFEEEQQAPEGEDDPYGDVEEEDDQYEPAQPNGNKDSLTALLLGDPTVEEVEHDADYEDAGDYEDEEEDEDDDEDYVEPVTPTTAKKRSLDEALEEAASPREENDSKKVKA</sequence>
<dbReference type="Proteomes" id="UP000001861">
    <property type="component" value="Unassembled WGS sequence"/>
</dbReference>
<dbReference type="OMA" id="HPAEHET"/>
<feature type="compositionally biased region" description="Acidic residues" evidence="1">
    <location>
        <begin position="43"/>
        <end position="89"/>
    </location>
</feature>
<accession>A8N8P6</accession>
<dbReference type="EMBL" id="AACS02000007">
    <property type="protein sequence ID" value="EAU90387.2"/>
    <property type="molecule type" value="Genomic_DNA"/>
</dbReference>
<reference evidence="2 3" key="1">
    <citation type="journal article" date="2010" name="Proc. Natl. Acad. Sci. U.S.A.">
        <title>Insights into evolution of multicellular fungi from the assembled chromosomes of the mushroom Coprinopsis cinerea (Coprinus cinereus).</title>
        <authorList>
            <person name="Stajich J.E."/>
            <person name="Wilke S.K."/>
            <person name="Ahren D."/>
            <person name="Au C.H."/>
            <person name="Birren B.W."/>
            <person name="Borodovsky M."/>
            <person name="Burns C."/>
            <person name="Canback B."/>
            <person name="Casselton L.A."/>
            <person name="Cheng C.K."/>
            <person name="Deng J."/>
            <person name="Dietrich F.S."/>
            <person name="Fargo D.C."/>
            <person name="Farman M.L."/>
            <person name="Gathman A.C."/>
            <person name="Goldberg J."/>
            <person name="Guigo R."/>
            <person name="Hoegger P.J."/>
            <person name="Hooker J.B."/>
            <person name="Huggins A."/>
            <person name="James T.Y."/>
            <person name="Kamada T."/>
            <person name="Kilaru S."/>
            <person name="Kodira C."/>
            <person name="Kues U."/>
            <person name="Kupfer D."/>
            <person name="Kwan H.S."/>
            <person name="Lomsadze A."/>
            <person name="Li W."/>
            <person name="Lilly W.W."/>
            <person name="Ma L.J."/>
            <person name="Mackey A.J."/>
            <person name="Manning G."/>
            <person name="Martin F."/>
            <person name="Muraguchi H."/>
            <person name="Natvig D.O."/>
            <person name="Palmerini H."/>
            <person name="Ramesh M.A."/>
            <person name="Rehmeyer C.J."/>
            <person name="Roe B.A."/>
            <person name="Shenoy N."/>
            <person name="Stanke M."/>
            <person name="Ter-Hovhannisyan V."/>
            <person name="Tunlid A."/>
            <person name="Velagapudi R."/>
            <person name="Vision T.J."/>
            <person name="Zeng Q."/>
            <person name="Zolan M.E."/>
            <person name="Pukkila P.J."/>
        </authorList>
    </citation>
    <scope>NUCLEOTIDE SEQUENCE [LARGE SCALE GENOMIC DNA]</scope>
    <source>
        <strain evidence="3">Okayama-7 / 130 / ATCC MYA-4618 / FGSC 9003</strain>
    </source>
</reference>
<organism evidence="2 3">
    <name type="scientific">Coprinopsis cinerea (strain Okayama-7 / 130 / ATCC MYA-4618 / FGSC 9003)</name>
    <name type="common">Inky cap fungus</name>
    <name type="synonym">Hormographiella aspergillata</name>
    <dbReference type="NCBI Taxonomy" id="240176"/>
    <lineage>
        <taxon>Eukaryota</taxon>
        <taxon>Fungi</taxon>
        <taxon>Dikarya</taxon>
        <taxon>Basidiomycota</taxon>
        <taxon>Agaricomycotina</taxon>
        <taxon>Agaricomycetes</taxon>
        <taxon>Agaricomycetidae</taxon>
        <taxon>Agaricales</taxon>
        <taxon>Agaricineae</taxon>
        <taxon>Psathyrellaceae</taxon>
        <taxon>Coprinopsis</taxon>
    </lineage>
</organism>
<dbReference type="HOGENOM" id="CLU_1555165_0_0_1"/>
<evidence type="ECO:0000313" key="3">
    <source>
        <dbReference type="Proteomes" id="UP000001861"/>
    </source>
</evidence>
<comment type="caution">
    <text evidence="2">The sequence shown here is derived from an EMBL/GenBank/DDBJ whole genome shotgun (WGS) entry which is preliminary data.</text>
</comment>
<feature type="compositionally biased region" description="Basic and acidic residues" evidence="1">
    <location>
        <begin position="161"/>
        <end position="174"/>
    </location>
</feature>
<dbReference type="OrthoDB" id="10632343at2759"/>
<dbReference type="AlphaFoldDB" id="A8N8P6"/>
<feature type="compositionally biased region" description="Acidic residues" evidence="1">
    <location>
        <begin position="110"/>
        <end position="140"/>
    </location>
</feature>
<feature type="region of interest" description="Disordered" evidence="1">
    <location>
        <begin position="1"/>
        <end position="174"/>
    </location>
</feature>
<proteinExistence type="predicted"/>
<name>A8N8P6_COPC7</name>
<gene>
    <name evidence="2" type="ORF">CC1G_00771</name>
</gene>